<dbReference type="PANTHER" id="PTHR43649">
    <property type="entry name" value="ARABINOSE-BINDING PROTEIN-RELATED"/>
    <property type="match status" value="1"/>
</dbReference>
<dbReference type="EMBL" id="CP072801">
    <property type="protein sequence ID" value="QTR47557.1"/>
    <property type="molecule type" value="Genomic_DNA"/>
</dbReference>
<feature type="signal peptide" evidence="3">
    <location>
        <begin position="1"/>
        <end position="24"/>
    </location>
</feature>
<dbReference type="InterPro" id="IPR006059">
    <property type="entry name" value="SBP"/>
</dbReference>
<dbReference type="InterPro" id="IPR050490">
    <property type="entry name" value="Bact_solute-bd_prot1"/>
</dbReference>
<keyword evidence="5" id="KW-1185">Reference proteome</keyword>
<reference evidence="4 5" key="1">
    <citation type="submission" date="2021-04" db="EMBL/GenBank/DDBJ databases">
        <title>Genomics, taxonomy and metabolism of representatives of sulfur bacteria of the genus Thiothrix: Thiothrix fructosivorans QT, Thiothrix unzii A1T and three new species, Thiothrix subterranea sp. nov., Thiothrix litoralis sp. nov. and 'Candidatus Thiothrix anitrata' sp. nov.</title>
        <authorList>
            <person name="Ravin N.V."/>
            <person name="Smolyakov D."/>
            <person name="Rudenko T.S."/>
            <person name="Mardanov A.V."/>
            <person name="Beletsky A.V."/>
            <person name="Markov N.D."/>
            <person name="Fomenkov A.I."/>
            <person name="Roberts R.J."/>
            <person name="Karnachuk O.V."/>
            <person name="Novikov A."/>
            <person name="Grabovich M.Y."/>
        </authorList>
    </citation>
    <scope>NUCLEOTIDE SEQUENCE [LARGE SCALE GENOMIC DNA]</scope>
    <source>
        <strain evidence="4 5">AS</strain>
    </source>
</reference>
<name>A0ABX7WVJ2_9GAMM</name>
<evidence type="ECO:0000313" key="4">
    <source>
        <dbReference type="EMBL" id="QTR47557.1"/>
    </source>
</evidence>
<comment type="subcellular location">
    <subcellularLocation>
        <location evidence="1">Periplasm</location>
    </subcellularLocation>
</comment>
<feature type="chain" id="PRO_5047349052" evidence="3">
    <location>
        <begin position="25"/>
        <end position="439"/>
    </location>
</feature>
<accession>A0ABX7WVJ2</accession>
<dbReference type="Gene3D" id="3.40.190.10">
    <property type="entry name" value="Periplasmic binding protein-like II"/>
    <property type="match status" value="2"/>
</dbReference>
<dbReference type="Pfam" id="PF01547">
    <property type="entry name" value="SBP_bac_1"/>
    <property type="match status" value="1"/>
</dbReference>
<gene>
    <name evidence="4" type="ORF">J9253_06385</name>
</gene>
<comment type="similarity">
    <text evidence="2">Belongs to the bacterial solute-binding protein 1 family.</text>
</comment>
<organism evidence="4 5">
    <name type="scientific">Thiothrix litoralis</name>
    <dbReference type="NCBI Taxonomy" id="2891210"/>
    <lineage>
        <taxon>Bacteria</taxon>
        <taxon>Pseudomonadati</taxon>
        <taxon>Pseudomonadota</taxon>
        <taxon>Gammaproteobacteria</taxon>
        <taxon>Thiotrichales</taxon>
        <taxon>Thiotrichaceae</taxon>
        <taxon>Thiothrix</taxon>
    </lineage>
</organism>
<dbReference type="PANTHER" id="PTHR43649:SF12">
    <property type="entry name" value="DIACETYLCHITOBIOSE BINDING PROTEIN DASA"/>
    <property type="match status" value="1"/>
</dbReference>
<dbReference type="CDD" id="cd13585">
    <property type="entry name" value="PBP2_TMBP_like"/>
    <property type="match status" value="1"/>
</dbReference>
<sequence length="439" mass="47931">MKFTRLFTAVSGAILLTSATFTHAATDLVIATVNNGHMVEMQKLSKHFEDANPDIKLKWVTLEEGVLRQRVTTDIATKGGQFDVMTIGMYEAPIWGKKGWIKDLTFDDAYDVGDILPAIRDGLSADGKLYAAPFYGESSMLMYRKDLVEKAGMDMPDNPTWDHVAEVAAKITDKDNGIYGICLRGKPGWGDNMALITTMANTFGGQWFDMDWKPQLESQPWKDAVGFYVDLLGKYGPPGSAANSFNEILALYNEGKCGMWVDATIAASFITDPAQSKVADKVAFAQAPTKVTPKGANWLWAWALAIPESSKHSAEAQKFIEWSTSKDYINLVAKEEGWNKVPTGTRASTYANADFQKAAVFASAEKIAIDSANPNDSTLPKSPYTGVQFAAIPEFQAIGIAVGQQMSSALAGKMSVDDALKASQVSAEREMQRSGYFKK</sequence>
<evidence type="ECO:0000256" key="1">
    <source>
        <dbReference type="ARBA" id="ARBA00004418"/>
    </source>
</evidence>
<proteinExistence type="inferred from homology"/>
<protein>
    <submittedName>
        <fullName evidence="4">Sugar ABC transporter substrate-binding protein</fullName>
    </submittedName>
</protein>
<dbReference type="RefSeq" id="WP_210223818.1">
    <property type="nucleotide sequence ID" value="NZ_CP072801.1"/>
</dbReference>
<evidence type="ECO:0000256" key="2">
    <source>
        <dbReference type="ARBA" id="ARBA00008520"/>
    </source>
</evidence>
<evidence type="ECO:0000313" key="5">
    <source>
        <dbReference type="Proteomes" id="UP000672039"/>
    </source>
</evidence>
<keyword evidence="3" id="KW-0732">Signal</keyword>
<dbReference type="Proteomes" id="UP000672039">
    <property type="component" value="Chromosome"/>
</dbReference>
<dbReference type="SUPFAM" id="SSF53850">
    <property type="entry name" value="Periplasmic binding protein-like II"/>
    <property type="match status" value="1"/>
</dbReference>
<evidence type="ECO:0000256" key="3">
    <source>
        <dbReference type="SAM" id="SignalP"/>
    </source>
</evidence>